<keyword evidence="1" id="KW-0472">Membrane</keyword>
<name>A0A4R6YFG2_9GAMM</name>
<evidence type="ECO:0000313" key="3">
    <source>
        <dbReference type="Proteomes" id="UP000295293"/>
    </source>
</evidence>
<proteinExistence type="predicted"/>
<dbReference type="AlphaFoldDB" id="A0A4R6YFG2"/>
<evidence type="ECO:0000313" key="2">
    <source>
        <dbReference type="EMBL" id="TDR34957.1"/>
    </source>
</evidence>
<accession>A0A4R6YFG2</accession>
<sequence length="124" mass="13338">MLVCLLVLVFTGIQALLTIPASLVLMEQMQGVSARLPLFLVIIGWLALIVFSAFALLRIALRRSLFVARVYLATVFGLSCAAAFLAADATTIDLLLHVLWLLFVAVVFFCIRADRAPASATSGA</sequence>
<dbReference type="EMBL" id="SNZH01000041">
    <property type="protein sequence ID" value="TDR34957.1"/>
    <property type="molecule type" value="Genomic_DNA"/>
</dbReference>
<comment type="caution">
    <text evidence="2">The sequence shown here is derived from an EMBL/GenBank/DDBJ whole genome shotgun (WGS) entry which is preliminary data.</text>
</comment>
<dbReference type="Proteomes" id="UP000295293">
    <property type="component" value="Unassembled WGS sequence"/>
</dbReference>
<reference evidence="2 3" key="1">
    <citation type="submission" date="2019-03" db="EMBL/GenBank/DDBJ databases">
        <title>Genomic Encyclopedia of Type Strains, Phase IV (KMG-IV): sequencing the most valuable type-strain genomes for metagenomic binning, comparative biology and taxonomic classification.</title>
        <authorList>
            <person name="Goeker M."/>
        </authorList>
    </citation>
    <scope>NUCLEOTIDE SEQUENCE [LARGE SCALE GENOMIC DNA]</scope>
    <source>
        <strain evidence="2 3">DSM 21667</strain>
    </source>
</reference>
<protein>
    <submittedName>
        <fullName evidence="2">Uncharacterized protein</fullName>
    </submittedName>
</protein>
<evidence type="ECO:0000256" key="1">
    <source>
        <dbReference type="SAM" id="Phobius"/>
    </source>
</evidence>
<keyword evidence="1" id="KW-0812">Transmembrane</keyword>
<feature type="transmembrane region" description="Helical" evidence="1">
    <location>
        <begin position="66"/>
        <end position="86"/>
    </location>
</feature>
<keyword evidence="1" id="KW-1133">Transmembrane helix</keyword>
<gene>
    <name evidence="2" type="ORF">DFR29_1413</name>
</gene>
<feature type="transmembrane region" description="Helical" evidence="1">
    <location>
        <begin position="39"/>
        <end position="59"/>
    </location>
</feature>
<organism evidence="2 3">
    <name type="scientific">Tahibacter aquaticus</name>
    <dbReference type="NCBI Taxonomy" id="520092"/>
    <lineage>
        <taxon>Bacteria</taxon>
        <taxon>Pseudomonadati</taxon>
        <taxon>Pseudomonadota</taxon>
        <taxon>Gammaproteobacteria</taxon>
        <taxon>Lysobacterales</taxon>
        <taxon>Rhodanobacteraceae</taxon>
        <taxon>Tahibacter</taxon>
    </lineage>
</organism>
<keyword evidence="3" id="KW-1185">Reference proteome</keyword>
<feature type="transmembrane region" description="Helical" evidence="1">
    <location>
        <begin position="92"/>
        <end position="111"/>
    </location>
</feature>